<dbReference type="KEGG" id="abaw:D5400_18690"/>
<reference evidence="1 2" key="1">
    <citation type="submission" date="2018-09" db="EMBL/GenBank/DDBJ databases">
        <title>Marinorhizobium profundi gen. nov., sp. nov., isolated from a deep-sea sediment sample from the New Britain Trench and proposal of Marinorhizobiaceae fam. nov. in the order Rhizobiales of the class Alphaproteobacteria.</title>
        <authorList>
            <person name="Cao J."/>
        </authorList>
    </citation>
    <scope>NUCLEOTIDE SEQUENCE [LARGE SCALE GENOMIC DNA]</scope>
    <source>
        <strain evidence="1 2">WS11</strain>
    </source>
</reference>
<sequence length="185" mass="20069">MKLPRTIRMDPSDTFVFAKAAEPGEWAVAGTFLFHGAKIADLGPKQRTAFRAGFLGIESFGHSTLAVVSEVVDNEVEEATHSLAAQLVSQCGAPSLEVALPAAREEIAFAADLCRDHAIGTLLALHRAEEDGQIRERFRTLRPRAETTMAGPGLKGLDRAFLVIETDDDEDQPEEQVDLLSLGKE</sequence>
<dbReference type="RefSeq" id="WP_126011560.1">
    <property type="nucleotide sequence ID" value="NZ_CP032509.1"/>
</dbReference>
<name>A0A3S9BA67_9HYPH</name>
<evidence type="ECO:0000313" key="1">
    <source>
        <dbReference type="EMBL" id="AZN73928.1"/>
    </source>
</evidence>
<accession>A0A3S9BA67</accession>
<gene>
    <name evidence="1" type="ORF">D5400_18690</name>
</gene>
<organism evidence="1 2">
    <name type="scientific">Georhizobium profundi</name>
    <dbReference type="NCBI Taxonomy" id="2341112"/>
    <lineage>
        <taxon>Bacteria</taxon>
        <taxon>Pseudomonadati</taxon>
        <taxon>Pseudomonadota</taxon>
        <taxon>Alphaproteobacteria</taxon>
        <taxon>Hyphomicrobiales</taxon>
        <taxon>Rhizobiaceae</taxon>
        <taxon>Georhizobium</taxon>
    </lineage>
</organism>
<keyword evidence="2" id="KW-1185">Reference proteome</keyword>
<dbReference type="Pfam" id="PF20115">
    <property type="entry name" value="DUF6505"/>
    <property type="match status" value="1"/>
</dbReference>
<protein>
    <submittedName>
        <fullName evidence="1">Uncharacterized protein</fullName>
    </submittedName>
</protein>
<dbReference type="InterPro" id="IPR045442">
    <property type="entry name" value="DUF6505"/>
</dbReference>
<dbReference type="AlphaFoldDB" id="A0A3S9BA67"/>
<proteinExistence type="predicted"/>
<dbReference type="EMBL" id="CP032509">
    <property type="protein sequence ID" value="AZN73928.1"/>
    <property type="molecule type" value="Genomic_DNA"/>
</dbReference>
<dbReference type="OrthoDB" id="7355897at2"/>
<dbReference type="Proteomes" id="UP000268192">
    <property type="component" value="Chromosome"/>
</dbReference>
<evidence type="ECO:0000313" key="2">
    <source>
        <dbReference type="Proteomes" id="UP000268192"/>
    </source>
</evidence>